<evidence type="ECO:0000259" key="5">
    <source>
        <dbReference type="Pfam" id="PF08281"/>
    </source>
</evidence>
<dbReference type="Pfam" id="PF08281">
    <property type="entry name" value="Sigma70_r4_2"/>
    <property type="match status" value="1"/>
</dbReference>
<dbReference type="NCBIfam" id="TIGR02937">
    <property type="entry name" value="sigma70-ECF"/>
    <property type="match status" value="1"/>
</dbReference>
<keyword evidence="4" id="KW-0804">Transcription</keyword>
<proteinExistence type="inferred from homology"/>
<sequence length="203" mass="23880">MEERILQINQSYNEQELLSRLAARDEKVFRYCYDRFYAPLVYFANDYISLEEAEDVVVTVFTRLWQSLGNREFTTLITLKNFLYVSTRNACLDVIKLKSRQRTREKEAFDAWYEAAEPEPASHLAMYEAELLNRIYEAIAQLPPKCRDVFTMSYLQGKSTQEIAAALQITPSTVFNQKARAIQLLKLSFVDKNLFLLLFYYFL</sequence>
<gene>
    <name evidence="6" type="ORF">ABR189_00815</name>
</gene>
<evidence type="ECO:0000313" key="7">
    <source>
        <dbReference type="Proteomes" id="UP001549749"/>
    </source>
</evidence>
<protein>
    <submittedName>
        <fullName evidence="6">Sigma-70 family RNA polymerase sigma factor</fullName>
    </submittedName>
</protein>
<dbReference type="SUPFAM" id="SSF88946">
    <property type="entry name" value="Sigma2 domain of RNA polymerase sigma factors"/>
    <property type="match status" value="1"/>
</dbReference>
<keyword evidence="7" id="KW-1185">Reference proteome</keyword>
<keyword evidence="3" id="KW-0731">Sigma factor</keyword>
<name>A0ABV2SYL6_9BACT</name>
<evidence type="ECO:0000313" key="6">
    <source>
        <dbReference type="EMBL" id="MET6995883.1"/>
    </source>
</evidence>
<dbReference type="PANTHER" id="PTHR43133">
    <property type="entry name" value="RNA POLYMERASE ECF-TYPE SIGMA FACTO"/>
    <property type="match status" value="1"/>
</dbReference>
<dbReference type="Gene3D" id="1.10.1740.10">
    <property type="match status" value="1"/>
</dbReference>
<dbReference type="InterPro" id="IPR013324">
    <property type="entry name" value="RNA_pol_sigma_r3/r4-like"/>
</dbReference>
<dbReference type="InterPro" id="IPR036388">
    <property type="entry name" value="WH-like_DNA-bd_sf"/>
</dbReference>
<dbReference type="InterPro" id="IPR013325">
    <property type="entry name" value="RNA_pol_sigma_r2"/>
</dbReference>
<reference evidence="6 7" key="1">
    <citation type="submission" date="2024-06" db="EMBL/GenBank/DDBJ databases">
        <title>Chitinophaga defluvii sp. nov., isolated from municipal sewage.</title>
        <authorList>
            <person name="Zhang L."/>
        </authorList>
    </citation>
    <scope>NUCLEOTIDE SEQUENCE [LARGE SCALE GENOMIC DNA]</scope>
    <source>
        <strain evidence="6 7">H8</strain>
    </source>
</reference>
<accession>A0ABV2SYL6</accession>
<feature type="domain" description="RNA polymerase sigma factor 70 region 4 type 2" evidence="5">
    <location>
        <begin position="133"/>
        <end position="184"/>
    </location>
</feature>
<dbReference type="Proteomes" id="UP001549749">
    <property type="component" value="Unassembled WGS sequence"/>
</dbReference>
<dbReference type="InterPro" id="IPR039425">
    <property type="entry name" value="RNA_pol_sigma-70-like"/>
</dbReference>
<comment type="caution">
    <text evidence="6">The sequence shown here is derived from an EMBL/GenBank/DDBJ whole genome shotgun (WGS) entry which is preliminary data.</text>
</comment>
<evidence type="ECO:0000256" key="3">
    <source>
        <dbReference type="ARBA" id="ARBA00023082"/>
    </source>
</evidence>
<dbReference type="RefSeq" id="WP_354658532.1">
    <property type="nucleotide sequence ID" value="NZ_JBEXAC010000001.1"/>
</dbReference>
<dbReference type="PANTHER" id="PTHR43133:SF46">
    <property type="entry name" value="RNA POLYMERASE SIGMA-70 FACTOR ECF SUBFAMILY"/>
    <property type="match status" value="1"/>
</dbReference>
<dbReference type="SUPFAM" id="SSF88659">
    <property type="entry name" value="Sigma3 and sigma4 domains of RNA polymerase sigma factors"/>
    <property type="match status" value="1"/>
</dbReference>
<dbReference type="InterPro" id="IPR014284">
    <property type="entry name" value="RNA_pol_sigma-70_dom"/>
</dbReference>
<dbReference type="InterPro" id="IPR013249">
    <property type="entry name" value="RNA_pol_sigma70_r4_t2"/>
</dbReference>
<dbReference type="CDD" id="cd06171">
    <property type="entry name" value="Sigma70_r4"/>
    <property type="match status" value="1"/>
</dbReference>
<comment type="similarity">
    <text evidence="1">Belongs to the sigma-70 factor family. ECF subfamily.</text>
</comment>
<evidence type="ECO:0000256" key="1">
    <source>
        <dbReference type="ARBA" id="ARBA00010641"/>
    </source>
</evidence>
<organism evidence="6 7">
    <name type="scientific">Chitinophaga defluvii</name>
    <dbReference type="NCBI Taxonomy" id="3163343"/>
    <lineage>
        <taxon>Bacteria</taxon>
        <taxon>Pseudomonadati</taxon>
        <taxon>Bacteroidota</taxon>
        <taxon>Chitinophagia</taxon>
        <taxon>Chitinophagales</taxon>
        <taxon>Chitinophagaceae</taxon>
        <taxon>Chitinophaga</taxon>
    </lineage>
</organism>
<evidence type="ECO:0000256" key="2">
    <source>
        <dbReference type="ARBA" id="ARBA00023015"/>
    </source>
</evidence>
<evidence type="ECO:0000256" key="4">
    <source>
        <dbReference type="ARBA" id="ARBA00023163"/>
    </source>
</evidence>
<keyword evidence="2" id="KW-0805">Transcription regulation</keyword>
<dbReference type="EMBL" id="JBEXAC010000001">
    <property type="protein sequence ID" value="MET6995883.1"/>
    <property type="molecule type" value="Genomic_DNA"/>
</dbReference>
<dbReference type="Gene3D" id="1.10.10.10">
    <property type="entry name" value="Winged helix-like DNA-binding domain superfamily/Winged helix DNA-binding domain"/>
    <property type="match status" value="1"/>
</dbReference>